<feature type="region of interest" description="Disordered" evidence="1">
    <location>
        <begin position="832"/>
        <end position="874"/>
    </location>
</feature>
<dbReference type="RefSeq" id="WP_170030672.1">
    <property type="nucleotide sequence ID" value="NZ_JABDTL010000001.1"/>
</dbReference>
<dbReference type="PANTHER" id="PTHR30189:SF1">
    <property type="entry name" value="LPS-ASSEMBLY PROTEIN LPTD"/>
    <property type="match status" value="1"/>
</dbReference>
<evidence type="ECO:0000256" key="2">
    <source>
        <dbReference type="SAM" id="SignalP"/>
    </source>
</evidence>
<keyword evidence="2" id="KW-0732">Signal</keyword>
<dbReference type="PANTHER" id="PTHR30189">
    <property type="entry name" value="LPS-ASSEMBLY PROTEIN"/>
    <property type="match status" value="1"/>
</dbReference>
<feature type="signal peptide" evidence="2">
    <location>
        <begin position="1"/>
        <end position="34"/>
    </location>
</feature>
<evidence type="ECO:0000256" key="1">
    <source>
        <dbReference type="SAM" id="MobiDB-lite"/>
    </source>
</evidence>
<feature type="compositionally biased region" description="Basic and acidic residues" evidence="1">
    <location>
        <begin position="671"/>
        <end position="683"/>
    </location>
</feature>
<feature type="region of interest" description="Disordered" evidence="1">
    <location>
        <begin position="671"/>
        <end position="727"/>
    </location>
</feature>
<organism evidence="4 5">
    <name type="scientific">Longimicrobium terrae</name>
    <dbReference type="NCBI Taxonomy" id="1639882"/>
    <lineage>
        <taxon>Bacteria</taxon>
        <taxon>Pseudomonadati</taxon>
        <taxon>Gemmatimonadota</taxon>
        <taxon>Longimicrobiia</taxon>
        <taxon>Longimicrobiales</taxon>
        <taxon>Longimicrobiaceae</taxon>
        <taxon>Longimicrobium</taxon>
    </lineage>
</organism>
<evidence type="ECO:0000259" key="3">
    <source>
        <dbReference type="Pfam" id="PF19838"/>
    </source>
</evidence>
<feature type="chain" id="PRO_5032490616" evidence="2">
    <location>
        <begin position="35"/>
        <end position="995"/>
    </location>
</feature>
<dbReference type="GO" id="GO:1990351">
    <property type="term" value="C:transporter complex"/>
    <property type="evidence" value="ECO:0007669"/>
    <property type="project" value="TreeGrafter"/>
</dbReference>
<protein>
    <submittedName>
        <fullName evidence="4">Lipopolysaccharide export system protein LptA</fullName>
    </submittedName>
</protein>
<dbReference type="Pfam" id="PF19838">
    <property type="entry name" value="LptD_2"/>
    <property type="match status" value="1"/>
</dbReference>
<gene>
    <name evidence="4" type="ORF">HNQ61_000130</name>
</gene>
<reference evidence="4 5" key="1">
    <citation type="submission" date="2020-08" db="EMBL/GenBank/DDBJ databases">
        <title>Genomic Encyclopedia of Type Strains, Phase IV (KMG-IV): sequencing the most valuable type-strain genomes for metagenomic binning, comparative biology and taxonomic classification.</title>
        <authorList>
            <person name="Goeker M."/>
        </authorList>
    </citation>
    <scope>NUCLEOTIDE SEQUENCE [LARGE SCALE GENOMIC DNA]</scope>
    <source>
        <strain evidence="4 5">DSM 29007</strain>
    </source>
</reference>
<dbReference type="InterPro" id="IPR050218">
    <property type="entry name" value="LptD"/>
</dbReference>
<feature type="region of interest" description="Disordered" evidence="1">
    <location>
        <begin position="33"/>
        <end position="66"/>
    </location>
</feature>
<feature type="compositionally biased region" description="Low complexity" evidence="1">
    <location>
        <begin position="710"/>
        <end position="724"/>
    </location>
</feature>
<accession>A0A841GQP7</accession>
<sequence>MIRIRVPRLFRAPVLASLCLALLAVAAAAPTAAAQRIPPPRGGRAETPRPGLRPAPDSASRDTTPRREVVQDSLIDELLRLEGYVPVEYQGDSASFSNADRTLRLRGNPVVTREGTRLQAADSIVYRERSDFVEVYGRPQVTGEGQDIKGDVLFYDLNARRTSVRGAQTAINESGATWFVRGNVTAEDEGTRVYATGSTFTSDDREDPAYYFKADRIKVIRNRILVGRPAYLYFRNVPVFVLPFIVKDLAQGRASGVLIPRFDVNDIVRTDARGDNQRGTGRQVSNIGYYWAINDYMGASLAYEWRSQSWQAVTGGYEFNWRRRFLRGNVSFQQFWRETGTDQNINGLGSWLPDERTTLNASANYTSNTRFERNRSIDPARQTSDISSTFALSRRMDWGQLATGGELRQSIATGDKTFRSTFNISPQTITLFPAGEGGARWYNDGALTLGTDLQYDQSVRDEGFARRLADEWNAGASLTSSIRFGSVGVGGGIRYASQNRDPLLPIDSTALSPDVNTTALGYVPGQARQTLDVNASTSYEFRLMGNTRLSPSISVSQNFLSRSDTASGLPRPGSSTPRPNPFEQAALGSFVGAAPRVNFGAALQTELFGFFPGVAGYSAIRHHIRPGASYVYSPAVRQTARQEAVFGAQGGAEQNQISFNLDQTFEAKVRRPVRSARDEEIARAGRGNAQNTNDLNPGLAEAAAPGDSTAAVDSAGGPSSGGDAPDQDRKITLLAINTGAVAYSFVPTDIYGRRFQTDDLSNTLRSDLFGGFQVSLSHDLFRERVVQDDGALTPRSERGTFAPFLTSLQTSVSFGANSALFRWMGFARASEDDRAAERGRTPAGQGQAPIDPPGAQTSTGREVVTGTGGSNTPWNAQVAYSLRRRRADPLQQIPQVETDDSQQLSGSVSFYPTRNWAVSWRTDYSITRSEFGTHVLNLKRDLYRWQANFDFIRTPTGNTSFSFSVHLIDLPDLKTDYRRQNLGTDRATTAGTVQQ</sequence>
<dbReference type="InterPro" id="IPR045659">
    <property type="entry name" value="LptD_2"/>
</dbReference>
<evidence type="ECO:0000313" key="5">
    <source>
        <dbReference type="Proteomes" id="UP000582837"/>
    </source>
</evidence>
<dbReference type="EMBL" id="JACHIA010000001">
    <property type="protein sequence ID" value="MBB6068519.1"/>
    <property type="molecule type" value="Genomic_DNA"/>
</dbReference>
<feature type="domain" description="LPS-assembly protein LptD central" evidence="3">
    <location>
        <begin position="226"/>
        <end position="671"/>
    </location>
</feature>
<dbReference type="AlphaFoldDB" id="A0A841GQP7"/>
<name>A0A841GQP7_9BACT</name>
<proteinExistence type="predicted"/>
<dbReference type="GO" id="GO:0009279">
    <property type="term" value="C:cell outer membrane"/>
    <property type="evidence" value="ECO:0007669"/>
    <property type="project" value="TreeGrafter"/>
</dbReference>
<keyword evidence="5" id="KW-1185">Reference proteome</keyword>
<dbReference type="Proteomes" id="UP000582837">
    <property type="component" value="Unassembled WGS sequence"/>
</dbReference>
<evidence type="ECO:0000313" key="4">
    <source>
        <dbReference type="EMBL" id="MBB6068519.1"/>
    </source>
</evidence>
<comment type="caution">
    <text evidence="4">The sequence shown here is derived from an EMBL/GenBank/DDBJ whole genome shotgun (WGS) entry which is preliminary data.</text>
</comment>